<accession>A0A146G6E0</accession>
<sequence>MAAAAAASTTTALPLAMCVIVMIVVMNMPVTSTAAFALMSMIVTVPMAATTSAALVIMAVTAAAAFRLRLVDGELDFLKSELLANAHDEIRRAVIRQVGRAELNLHRLVAELRKGFSHFPIEDEGKVGIHLVLELGQLLFAARPLSSFVHGEYDLVRGGIKGHGVENGGIFKSGHKFAG</sequence>
<protein>
    <submittedName>
        <fullName evidence="2">Uncharacterized protein</fullName>
    </submittedName>
</protein>
<keyword evidence="1" id="KW-0812">Transmembrane</keyword>
<dbReference type="EMBL" id="BDCO01000002">
    <property type="protein sequence ID" value="GAT32952.1"/>
    <property type="molecule type" value="Genomic_DNA"/>
</dbReference>
<dbReference type="AlphaFoldDB" id="A0A146G6E0"/>
<evidence type="ECO:0000313" key="3">
    <source>
        <dbReference type="Proteomes" id="UP000076023"/>
    </source>
</evidence>
<keyword evidence="1" id="KW-0472">Membrane</keyword>
<keyword evidence="1" id="KW-1133">Transmembrane helix</keyword>
<dbReference type="InParanoid" id="A0A146G6E0"/>
<evidence type="ECO:0000256" key="1">
    <source>
        <dbReference type="SAM" id="Phobius"/>
    </source>
</evidence>
<evidence type="ECO:0000313" key="2">
    <source>
        <dbReference type="EMBL" id="GAT32952.1"/>
    </source>
</evidence>
<comment type="caution">
    <text evidence="2">The sequence shown here is derived from an EMBL/GenBank/DDBJ whole genome shotgun (WGS) entry which is preliminary data.</text>
</comment>
<feature type="transmembrane region" description="Helical" evidence="1">
    <location>
        <begin position="34"/>
        <end position="60"/>
    </location>
</feature>
<name>A0A146G6E0_TERSA</name>
<proteinExistence type="predicted"/>
<keyword evidence="3" id="KW-1185">Reference proteome</keyword>
<organism evidence="2 3">
    <name type="scientific">Terrimicrobium sacchariphilum</name>
    <dbReference type="NCBI Taxonomy" id="690879"/>
    <lineage>
        <taxon>Bacteria</taxon>
        <taxon>Pseudomonadati</taxon>
        <taxon>Verrucomicrobiota</taxon>
        <taxon>Terrimicrobiia</taxon>
        <taxon>Terrimicrobiales</taxon>
        <taxon>Terrimicrobiaceae</taxon>
        <taxon>Terrimicrobium</taxon>
    </lineage>
</organism>
<reference evidence="3" key="1">
    <citation type="journal article" date="2017" name="Genome Announc.">
        <title>Draft Genome Sequence of Terrimicrobium sacchariphilum NM-5T, a Facultative Anaerobic Soil Bacterium of the Class Spartobacteria.</title>
        <authorList>
            <person name="Qiu Y.L."/>
            <person name="Tourlousse D.M."/>
            <person name="Matsuura N."/>
            <person name="Ohashi A."/>
            <person name="Sekiguchi Y."/>
        </authorList>
    </citation>
    <scope>NUCLEOTIDE SEQUENCE [LARGE SCALE GENOMIC DNA]</scope>
    <source>
        <strain evidence="3">NM-5</strain>
    </source>
</reference>
<dbReference type="Proteomes" id="UP000076023">
    <property type="component" value="Unassembled WGS sequence"/>
</dbReference>
<gene>
    <name evidence="2" type="ORF">TSACC_21355</name>
</gene>